<evidence type="ECO:0000256" key="11">
    <source>
        <dbReference type="ARBA" id="ARBA00023310"/>
    </source>
</evidence>
<evidence type="ECO:0000256" key="3">
    <source>
        <dbReference type="ARBA" id="ARBA00022448"/>
    </source>
</evidence>
<evidence type="ECO:0000256" key="12">
    <source>
        <dbReference type="HAMAP-Rule" id="MF_01393"/>
    </source>
</evidence>
<sequence>MRIPLIAGEGGDAGGMSAYIAHHLQHLASAKQTALFDSSIVHWDTLSFSLLCAAIFLLVMRAAAKRATAGVPGKFQLAVEMLVEMVNEQARTLVKGDLTYVAPLALTVFGWVTLMNAIDLLPVDWFPTAASAVGVHYLRPLPTADLNASLGMAIGVLLLVFYYSIKIKGLGGWAHELVCAPFGMVNLSFNPLTWVGAALLAIANLAMNIVEYVSKTLSHGMRLYGNMYAGELIFFLIAGLGGSLTVAGVALHLITGTAWLIFHVLIVLLQAFIFMMLTLVYIGQAHDHH</sequence>
<dbReference type="GO" id="GO:0045259">
    <property type="term" value="C:proton-transporting ATP synthase complex"/>
    <property type="evidence" value="ECO:0007669"/>
    <property type="project" value="UniProtKB-KW"/>
</dbReference>
<keyword evidence="5 12" id="KW-0138">CF(0)</keyword>
<evidence type="ECO:0000313" key="15">
    <source>
        <dbReference type="Proteomes" id="UP000070250"/>
    </source>
</evidence>
<keyword evidence="9 12" id="KW-0406">Ion transport</keyword>
<evidence type="ECO:0000256" key="1">
    <source>
        <dbReference type="ARBA" id="ARBA00004141"/>
    </source>
</evidence>
<keyword evidence="7 12" id="KW-0375">Hydrogen ion transport</keyword>
<keyword evidence="14" id="KW-0378">Hydrolase</keyword>
<dbReference type="Proteomes" id="UP000070250">
    <property type="component" value="Chromosome"/>
</dbReference>
<dbReference type="PANTHER" id="PTHR42823">
    <property type="entry name" value="ATP SYNTHASE SUBUNIT A, CHLOROPLASTIC"/>
    <property type="match status" value="1"/>
</dbReference>
<dbReference type="PROSITE" id="PS00449">
    <property type="entry name" value="ATPASE_A"/>
    <property type="match status" value="1"/>
</dbReference>
<gene>
    <name evidence="12" type="primary">atpB</name>
    <name evidence="14" type="ORF">ACG33_15240</name>
</gene>
<dbReference type="GO" id="GO:0005886">
    <property type="term" value="C:plasma membrane"/>
    <property type="evidence" value="ECO:0007669"/>
    <property type="project" value="UniProtKB-SubCell"/>
</dbReference>
<feature type="transmembrane region" description="Helical" evidence="12">
    <location>
        <begin position="46"/>
        <end position="64"/>
    </location>
</feature>
<dbReference type="FunFam" id="1.20.120.220:FF:000002">
    <property type="entry name" value="ATP synthase subunit a"/>
    <property type="match status" value="1"/>
</dbReference>
<dbReference type="CDD" id="cd00310">
    <property type="entry name" value="ATP-synt_Fo_a_6"/>
    <property type="match status" value="1"/>
</dbReference>
<dbReference type="Pfam" id="PF00119">
    <property type="entry name" value="ATP-synt_A"/>
    <property type="match status" value="1"/>
</dbReference>
<dbReference type="InterPro" id="IPR035908">
    <property type="entry name" value="F0_ATP_A_sf"/>
</dbReference>
<dbReference type="Gene3D" id="1.20.120.220">
    <property type="entry name" value="ATP synthase, F0 complex, subunit A"/>
    <property type="match status" value="1"/>
</dbReference>
<evidence type="ECO:0000256" key="2">
    <source>
        <dbReference type="ARBA" id="ARBA00006810"/>
    </source>
</evidence>
<evidence type="ECO:0000313" key="14">
    <source>
        <dbReference type="EMBL" id="AMN48427.1"/>
    </source>
</evidence>
<comment type="similarity">
    <text evidence="2 12 13">Belongs to the ATPase A chain family.</text>
</comment>
<evidence type="ECO:0000256" key="4">
    <source>
        <dbReference type="ARBA" id="ARBA00022475"/>
    </source>
</evidence>
<dbReference type="PATRIC" id="fig|465721.4.peg.3257"/>
<keyword evidence="6 12" id="KW-0812">Transmembrane</keyword>
<comment type="subcellular location">
    <subcellularLocation>
        <location evidence="12 13">Cell membrane</location>
        <topology evidence="12 13">Multi-pass membrane protein</topology>
    </subcellularLocation>
    <subcellularLocation>
        <location evidence="1">Membrane</location>
        <topology evidence="1">Multi-pass membrane protein</topology>
    </subcellularLocation>
</comment>
<feature type="transmembrane region" description="Helical" evidence="12">
    <location>
        <begin position="146"/>
        <end position="165"/>
    </location>
</feature>
<keyword evidence="10 12" id="KW-0472">Membrane</keyword>
<feature type="transmembrane region" description="Helical" evidence="12">
    <location>
        <begin position="195"/>
        <end position="213"/>
    </location>
</feature>
<evidence type="ECO:0000256" key="9">
    <source>
        <dbReference type="ARBA" id="ARBA00023065"/>
    </source>
</evidence>
<dbReference type="HAMAP" id="MF_01393">
    <property type="entry name" value="ATP_synth_a_bact"/>
    <property type="match status" value="1"/>
</dbReference>
<evidence type="ECO:0000256" key="6">
    <source>
        <dbReference type="ARBA" id="ARBA00022692"/>
    </source>
</evidence>
<dbReference type="STRING" id="465721.ACG33_15240"/>
<keyword evidence="15" id="KW-1185">Reference proteome</keyword>
<name>A0A127FDI3_STEDE</name>
<keyword evidence="8 12" id="KW-1133">Transmembrane helix</keyword>
<evidence type="ECO:0000256" key="5">
    <source>
        <dbReference type="ARBA" id="ARBA00022547"/>
    </source>
</evidence>
<dbReference type="KEGG" id="sdf:ACG33_15240"/>
<dbReference type="GO" id="GO:0016787">
    <property type="term" value="F:hydrolase activity"/>
    <property type="evidence" value="ECO:0007669"/>
    <property type="project" value="UniProtKB-KW"/>
</dbReference>
<dbReference type="InterPro" id="IPR045082">
    <property type="entry name" value="ATP_syn_F0_a_bact/chloroplast"/>
</dbReference>
<evidence type="ECO:0000256" key="10">
    <source>
        <dbReference type="ARBA" id="ARBA00023136"/>
    </source>
</evidence>
<comment type="function">
    <text evidence="12 13">Key component of the proton channel; it plays a direct role in the translocation of protons across the membrane.</text>
</comment>
<protein>
    <recommendedName>
        <fullName evidence="12 13">ATP synthase subunit a</fullName>
    </recommendedName>
    <alternativeName>
        <fullName evidence="12">ATP synthase F0 sector subunit a</fullName>
    </alternativeName>
    <alternativeName>
        <fullName evidence="12">F-ATPase subunit 6</fullName>
    </alternativeName>
</protein>
<keyword evidence="4 12" id="KW-1003">Cell membrane</keyword>
<dbReference type="SUPFAM" id="SSF81336">
    <property type="entry name" value="F1F0 ATP synthase subunit A"/>
    <property type="match status" value="1"/>
</dbReference>
<dbReference type="GO" id="GO:0046933">
    <property type="term" value="F:proton-transporting ATP synthase activity, rotational mechanism"/>
    <property type="evidence" value="ECO:0007669"/>
    <property type="project" value="UniProtKB-UniRule"/>
</dbReference>
<feature type="transmembrane region" description="Helical" evidence="12">
    <location>
        <begin position="233"/>
        <end position="254"/>
    </location>
</feature>
<reference evidence="14 15" key="1">
    <citation type="submission" date="2015-06" db="EMBL/GenBank/DDBJ databases">
        <title>A Comprehensive Approach to Explore the Metabolic and Phylogenetic Diversity of Bacterial Steroid Degradation in the Environment: Testosterone as an Example.</title>
        <authorList>
            <person name="Yang F.-C."/>
            <person name="Chen Y.-L."/>
            <person name="Yu C.-P."/>
            <person name="Tang S.-L."/>
            <person name="Wang P.-H."/>
            <person name="Ismail W."/>
            <person name="Wang C.-H."/>
            <person name="Yang C.-Y."/>
            <person name="Chiang Y.-R."/>
        </authorList>
    </citation>
    <scope>NUCLEOTIDE SEQUENCE [LARGE SCALE GENOMIC DNA]</scope>
    <source>
        <strain evidence="14 15">DSM 18526</strain>
    </source>
</reference>
<organism evidence="14 15">
    <name type="scientific">Steroidobacter denitrificans</name>
    <dbReference type="NCBI Taxonomy" id="465721"/>
    <lineage>
        <taxon>Bacteria</taxon>
        <taxon>Pseudomonadati</taxon>
        <taxon>Pseudomonadota</taxon>
        <taxon>Gammaproteobacteria</taxon>
        <taxon>Steroidobacterales</taxon>
        <taxon>Steroidobacteraceae</taxon>
        <taxon>Steroidobacter</taxon>
    </lineage>
</organism>
<feature type="transmembrane region" description="Helical" evidence="12">
    <location>
        <begin position="260"/>
        <end position="282"/>
    </location>
</feature>
<dbReference type="AlphaFoldDB" id="A0A127FDI3"/>
<evidence type="ECO:0000256" key="8">
    <source>
        <dbReference type="ARBA" id="ARBA00022989"/>
    </source>
</evidence>
<dbReference type="EMBL" id="CP011971">
    <property type="protein sequence ID" value="AMN48427.1"/>
    <property type="molecule type" value="Genomic_DNA"/>
</dbReference>
<proteinExistence type="inferred from homology"/>
<dbReference type="PANTHER" id="PTHR42823:SF3">
    <property type="entry name" value="ATP SYNTHASE SUBUNIT A, CHLOROPLASTIC"/>
    <property type="match status" value="1"/>
</dbReference>
<keyword evidence="3 12" id="KW-0813">Transport</keyword>
<dbReference type="NCBIfam" id="TIGR01131">
    <property type="entry name" value="ATP_synt_6_or_A"/>
    <property type="match status" value="1"/>
</dbReference>
<evidence type="ECO:0000256" key="13">
    <source>
        <dbReference type="RuleBase" id="RU000483"/>
    </source>
</evidence>
<dbReference type="NCBIfam" id="NF004477">
    <property type="entry name" value="PRK05815.1-1"/>
    <property type="match status" value="1"/>
</dbReference>
<evidence type="ECO:0000256" key="7">
    <source>
        <dbReference type="ARBA" id="ARBA00022781"/>
    </source>
</evidence>
<accession>A0A127FDI3</accession>
<dbReference type="InterPro" id="IPR023011">
    <property type="entry name" value="ATP_synth_F0_asu_AS"/>
</dbReference>
<keyword evidence="11 12" id="KW-0066">ATP synthesis</keyword>
<dbReference type="InterPro" id="IPR000568">
    <property type="entry name" value="ATP_synth_F0_asu"/>
</dbReference>
<feature type="transmembrane region" description="Helical" evidence="12">
    <location>
        <begin position="98"/>
        <end position="118"/>
    </location>
</feature>
<dbReference type="GO" id="GO:0042777">
    <property type="term" value="P:proton motive force-driven plasma membrane ATP synthesis"/>
    <property type="evidence" value="ECO:0007669"/>
    <property type="project" value="TreeGrafter"/>
</dbReference>